<feature type="domain" description="NADP-dependent oxidoreductase" evidence="4">
    <location>
        <begin position="34"/>
        <end position="336"/>
    </location>
</feature>
<sequence length="342" mass="37746">MILKDPNVQHQASADRYENMSYQRCGRSGVILPRLSLGLWQNFGGVDPIEKSRDIIRTAFDLGITHFDLANNYGPPHGAAEETFGSVLNKDLAGYRDELFISSKAGYGMWAGPYGKGGSRKYLLASCDQSLHRLGVEYLDVFYSHLPDPDTPLEETMMALDHIVRSGRALYIGLSNYSPQETEAAIRILKELGTPMLMHQPRYSLFDRTIEQGLTALAQREGFGLTVFSPLAQGMLTNKYLSGIPEGSRAARPEIMHLNAHQLSQEKLSIVHKLNNMAENRGQTLAQMAIAWVLNNDAVTSAIIGASSVDQLKSSVHALHCASFTEAELDTIDGIINKTCYL</sequence>
<evidence type="ECO:0000256" key="1">
    <source>
        <dbReference type="ARBA" id="ARBA00006515"/>
    </source>
</evidence>
<keyword evidence="2" id="KW-0521">NADP</keyword>
<proteinExistence type="inferred from homology"/>
<evidence type="ECO:0000256" key="3">
    <source>
        <dbReference type="ARBA" id="ARBA00023002"/>
    </source>
</evidence>
<dbReference type="RefSeq" id="WP_126606724.1">
    <property type="nucleotide sequence ID" value="NZ_AP025149.1"/>
</dbReference>
<dbReference type="EMBL" id="BSNX01000028">
    <property type="protein sequence ID" value="GLQ73088.1"/>
    <property type="molecule type" value="Genomic_DNA"/>
</dbReference>
<evidence type="ECO:0000313" key="5">
    <source>
        <dbReference type="EMBL" id="GLQ73088.1"/>
    </source>
</evidence>
<dbReference type="InterPro" id="IPR023210">
    <property type="entry name" value="NADP_OxRdtase_dom"/>
</dbReference>
<reference evidence="6" key="1">
    <citation type="journal article" date="2019" name="Int. J. Syst. Evol. Microbiol.">
        <title>The Global Catalogue of Microorganisms (GCM) 10K type strain sequencing project: providing services to taxonomists for standard genome sequencing and annotation.</title>
        <authorList>
            <consortium name="The Broad Institute Genomics Platform"/>
            <consortium name="The Broad Institute Genome Sequencing Center for Infectious Disease"/>
            <person name="Wu L."/>
            <person name="Ma J."/>
        </authorList>
    </citation>
    <scope>NUCLEOTIDE SEQUENCE [LARGE SCALE GENOMIC DNA]</scope>
    <source>
        <strain evidence="6">NBRC 15640</strain>
    </source>
</reference>
<gene>
    <name evidence="5" type="ORF">GCM10007932_24480</name>
</gene>
<keyword evidence="6" id="KW-1185">Reference proteome</keyword>
<name>A0AAV5NS91_9VIBR</name>
<dbReference type="AlphaFoldDB" id="A0AAV5NS91"/>
<comment type="similarity">
    <text evidence="1">Belongs to the shaker potassium channel beta subunit family.</text>
</comment>
<dbReference type="Proteomes" id="UP001156690">
    <property type="component" value="Unassembled WGS sequence"/>
</dbReference>
<evidence type="ECO:0000256" key="2">
    <source>
        <dbReference type="ARBA" id="ARBA00022857"/>
    </source>
</evidence>
<evidence type="ECO:0000313" key="6">
    <source>
        <dbReference type="Proteomes" id="UP001156690"/>
    </source>
</evidence>
<dbReference type="GO" id="GO:0016491">
    <property type="term" value="F:oxidoreductase activity"/>
    <property type="evidence" value="ECO:0007669"/>
    <property type="project" value="UniProtKB-KW"/>
</dbReference>
<dbReference type="InterPro" id="IPR036812">
    <property type="entry name" value="NAD(P)_OxRdtase_dom_sf"/>
</dbReference>
<evidence type="ECO:0000259" key="4">
    <source>
        <dbReference type="Pfam" id="PF00248"/>
    </source>
</evidence>
<dbReference type="PANTHER" id="PTHR43150">
    <property type="entry name" value="HYPERKINETIC, ISOFORM M"/>
    <property type="match status" value="1"/>
</dbReference>
<dbReference type="Pfam" id="PF00248">
    <property type="entry name" value="Aldo_ket_red"/>
    <property type="match status" value="1"/>
</dbReference>
<comment type="caution">
    <text evidence="5">The sequence shown here is derived from an EMBL/GenBank/DDBJ whole genome shotgun (WGS) entry which is preliminary data.</text>
</comment>
<dbReference type="GO" id="GO:0051596">
    <property type="term" value="P:methylglyoxal catabolic process"/>
    <property type="evidence" value="ECO:0007669"/>
    <property type="project" value="TreeGrafter"/>
</dbReference>
<organism evidence="5 6">
    <name type="scientific">Vibrio penaeicida</name>
    <dbReference type="NCBI Taxonomy" id="104609"/>
    <lineage>
        <taxon>Bacteria</taxon>
        <taxon>Pseudomonadati</taxon>
        <taxon>Pseudomonadota</taxon>
        <taxon>Gammaproteobacteria</taxon>
        <taxon>Vibrionales</taxon>
        <taxon>Vibrionaceae</taxon>
        <taxon>Vibrio</taxon>
    </lineage>
</organism>
<dbReference type="SUPFAM" id="SSF51430">
    <property type="entry name" value="NAD(P)-linked oxidoreductase"/>
    <property type="match status" value="1"/>
</dbReference>
<dbReference type="InterPro" id="IPR005399">
    <property type="entry name" value="K_chnl_volt-dep_bsu_KCNAB-rel"/>
</dbReference>
<protein>
    <submittedName>
        <fullName evidence="5">Glyceraldehyde 3-phosphate reductase</fullName>
    </submittedName>
</protein>
<accession>A0AAV5NS91</accession>
<dbReference type="Gene3D" id="3.20.20.100">
    <property type="entry name" value="NADP-dependent oxidoreductase domain"/>
    <property type="match status" value="1"/>
</dbReference>
<dbReference type="PANTHER" id="PTHR43150:SF4">
    <property type="entry name" value="L-GLYCERALDEHYDE 3-PHOSPHATE REDUCTASE"/>
    <property type="match status" value="1"/>
</dbReference>
<keyword evidence="3" id="KW-0560">Oxidoreductase</keyword>